<dbReference type="EMBL" id="MHBW01000013">
    <property type="protein sequence ID" value="OGY09242.1"/>
    <property type="molecule type" value="Genomic_DNA"/>
</dbReference>
<evidence type="ECO:0000313" key="1">
    <source>
        <dbReference type="EMBL" id="OGY09242.1"/>
    </source>
</evidence>
<comment type="caution">
    <text evidence="1">The sequence shown here is derived from an EMBL/GenBank/DDBJ whole genome shotgun (WGS) entry which is preliminary data.</text>
</comment>
<accession>A0A1G1V1G4</accession>
<dbReference type="Proteomes" id="UP000177967">
    <property type="component" value="Unassembled WGS sequence"/>
</dbReference>
<reference evidence="1 2" key="1">
    <citation type="journal article" date="2016" name="Nat. Commun.">
        <title>Thousands of microbial genomes shed light on interconnected biogeochemical processes in an aquifer system.</title>
        <authorList>
            <person name="Anantharaman K."/>
            <person name="Brown C.T."/>
            <person name="Hug L.A."/>
            <person name="Sharon I."/>
            <person name="Castelle C.J."/>
            <person name="Probst A.J."/>
            <person name="Thomas B.C."/>
            <person name="Singh A."/>
            <person name="Wilkins M.J."/>
            <person name="Karaoz U."/>
            <person name="Brodie E.L."/>
            <person name="Williams K.H."/>
            <person name="Hubbard S.S."/>
            <person name="Banfield J.F."/>
        </authorList>
    </citation>
    <scope>NUCLEOTIDE SEQUENCE [LARGE SCALE GENOMIC DNA]</scope>
</reference>
<sequence>MNLALVLSIISGYAGFYYSTHPTSKLWHKIPSIKMSRRVQLTPSIRLFARGRIIHLHHWFTCGVLLLVATYTNAGILDAVLAKGVLIGGVLQGISMPEARRLVYKQTDSWKNFSRD</sequence>
<evidence type="ECO:0000313" key="2">
    <source>
        <dbReference type="Proteomes" id="UP000177967"/>
    </source>
</evidence>
<proteinExistence type="predicted"/>
<dbReference type="AlphaFoldDB" id="A0A1G1V1G4"/>
<protein>
    <submittedName>
        <fullName evidence="1">Uncharacterized protein</fullName>
    </submittedName>
</protein>
<gene>
    <name evidence="1" type="ORF">A2782_01855</name>
</gene>
<organism evidence="1 2">
    <name type="scientific">Candidatus Blackburnbacteria bacterium RIFCSPHIGHO2_01_FULL_43_15b</name>
    <dbReference type="NCBI Taxonomy" id="1797513"/>
    <lineage>
        <taxon>Bacteria</taxon>
        <taxon>Candidatus Blackburniibacteriota</taxon>
    </lineage>
</organism>
<name>A0A1G1V1G4_9BACT</name>